<evidence type="ECO:0000313" key="5">
    <source>
        <dbReference type="Proteomes" id="UP000028922"/>
    </source>
</evidence>
<feature type="domain" description="EF-hand" evidence="3">
    <location>
        <begin position="738"/>
        <end position="773"/>
    </location>
</feature>
<dbReference type="PANTHER" id="PTHR23048:SF0">
    <property type="entry name" value="CALMODULIN LIKE 3"/>
    <property type="match status" value="1"/>
</dbReference>
<keyword evidence="2" id="KW-1133">Transmembrane helix</keyword>
<feature type="transmembrane region" description="Helical" evidence="2">
    <location>
        <begin position="67"/>
        <end position="88"/>
    </location>
</feature>
<keyword evidence="1" id="KW-0677">Repeat</keyword>
<dbReference type="GO" id="GO:0005509">
    <property type="term" value="F:calcium ion binding"/>
    <property type="evidence" value="ECO:0007669"/>
    <property type="project" value="InterPro"/>
</dbReference>
<dbReference type="EMBL" id="JPSP01000004">
    <property type="protein sequence ID" value="KFF41613.1"/>
    <property type="molecule type" value="Genomic_DNA"/>
</dbReference>
<dbReference type="InterPro" id="IPR002048">
    <property type="entry name" value="EF_hand_dom"/>
</dbReference>
<reference evidence="4 5" key="1">
    <citation type="submission" date="2014-08" db="EMBL/GenBank/DDBJ databases">
        <title>Comparative genomics reveals surprising divergence of two closely related strains of uncultivated UCYN-A cyanobacteria.</title>
        <authorList>
            <person name="Bombar D."/>
            <person name="Heller P."/>
            <person name="Sanchez-Baracaldo P."/>
            <person name="Carter B.J."/>
            <person name="Zert J.P."/>
        </authorList>
    </citation>
    <scope>NUCLEOTIDE SEQUENCE [LARGE SCALE GENOMIC DNA]</scope>
</reference>
<dbReference type="eggNOG" id="COG0348">
    <property type="taxonomic scope" value="Bacteria"/>
</dbReference>
<feature type="transmembrane region" description="Helical" evidence="2">
    <location>
        <begin position="144"/>
        <end position="161"/>
    </location>
</feature>
<comment type="caution">
    <text evidence="4">The sequence shown here is derived from an EMBL/GenBank/DDBJ whole genome shotgun (WGS) entry which is preliminary data.</text>
</comment>
<dbReference type="InterPro" id="IPR018247">
    <property type="entry name" value="EF_Hand_1_Ca_BS"/>
</dbReference>
<evidence type="ECO:0000256" key="1">
    <source>
        <dbReference type="ARBA" id="ARBA00022737"/>
    </source>
</evidence>
<dbReference type="PROSITE" id="PS00018">
    <property type="entry name" value="EF_HAND_1"/>
    <property type="match status" value="3"/>
</dbReference>
<dbReference type="STRING" id="1527444.ucyna2_00487"/>
<dbReference type="AlphaFoldDB" id="A0A086CHE9"/>
<dbReference type="GO" id="GO:0016460">
    <property type="term" value="C:myosin II complex"/>
    <property type="evidence" value="ECO:0007669"/>
    <property type="project" value="TreeGrafter"/>
</dbReference>
<dbReference type="SMART" id="SM00054">
    <property type="entry name" value="EFh"/>
    <property type="match status" value="3"/>
</dbReference>
<organism evidence="4 5">
    <name type="scientific">Candidatus Atelocyanobacterium thalassa isolate SIO64986</name>
    <dbReference type="NCBI Taxonomy" id="1527444"/>
    <lineage>
        <taxon>Bacteria</taxon>
        <taxon>Bacillati</taxon>
        <taxon>Cyanobacteriota</taxon>
        <taxon>Cyanophyceae</taxon>
        <taxon>Oscillatoriophycideae</taxon>
        <taxon>Chroococcales</taxon>
        <taxon>Aphanothecaceae</taxon>
        <taxon>Candidatus Atelocyanobacterium</taxon>
        <taxon>Candidatus Atelocyanobacterium thalassae</taxon>
    </lineage>
</organism>
<dbReference type="PANTHER" id="PTHR23048">
    <property type="entry name" value="MYOSIN LIGHT CHAIN 1, 3"/>
    <property type="match status" value="1"/>
</dbReference>
<dbReference type="InterPro" id="IPR050230">
    <property type="entry name" value="CALM/Myosin/TropC-like"/>
</dbReference>
<feature type="transmembrane region" description="Helical" evidence="2">
    <location>
        <begin position="370"/>
        <end position="389"/>
    </location>
</feature>
<dbReference type="CDD" id="cd00051">
    <property type="entry name" value="EFh"/>
    <property type="match status" value="1"/>
</dbReference>
<dbReference type="Pfam" id="PF13405">
    <property type="entry name" value="EF-hand_6"/>
    <property type="match status" value="1"/>
</dbReference>
<dbReference type="PATRIC" id="fig|1527444.3.peg.465"/>
<evidence type="ECO:0000256" key="2">
    <source>
        <dbReference type="SAM" id="Phobius"/>
    </source>
</evidence>
<accession>A0A086CHE9</accession>
<feature type="transmembrane region" description="Helical" evidence="2">
    <location>
        <begin position="12"/>
        <end position="30"/>
    </location>
</feature>
<feature type="transmembrane region" description="Helical" evidence="2">
    <location>
        <begin position="330"/>
        <end position="350"/>
    </location>
</feature>
<feature type="domain" description="EF-hand" evidence="3">
    <location>
        <begin position="774"/>
        <end position="809"/>
    </location>
</feature>
<dbReference type="Pfam" id="PF13499">
    <property type="entry name" value="EF-hand_7"/>
    <property type="match status" value="1"/>
</dbReference>
<dbReference type="PROSITE" id="PS50222">
    <property type="entry name" value="EF_HAND_2"/>
    <property type="match status" value="3"/>
</dbReference>
<proteinExistence type="predicted"/>
<dbReference type="Gene3D" id="1.10.238.10">
    <property type="entry name" value="EF-hand"/>
    <property type="match status" value="1"/>
</dbReference>
<dbReference type="eggNOG" id="COG5126">
    <property type="taxonomic scope" value="Bacteria"/>
</dbReference>
<evidence type="ECO:0000259" key="3">
    <source>
        <dbReference type="PROSITE" id="PS50222"/>
    </source>
</evidence>
<keyword evidence="2" id="KW-0472">Membrane</keyword>
<gene>
    <name evidence="4" type="ORF">ucyna2_00487</name>
</gene>
<feature type="transmembrane region" description="Helical" evidence="2">
    <location>
        <begin position="272"/>
        <end position="292"/>
    </location>
</feature>
<dbReference type="FunFam" id="1.10.238.10:FF:000001">
    <property type="entry name" value="Calmodulin 1"/>
    <property type="match status" value="1"/>
</dbReference>
<dbReference type="Proteomes" id="UP000028922">
    <property type="component" value="Unassembled WGS sequence"/>
</dbReference>
<name>A0A086CHE9_9CHRO</name>
<dbReference type="SUPFAM" id="SSF47473">
    <property type="entry name" value="EF-hand"/>
    <property type="match status" value="1"/>
</dbReference>
<feature type="domain" description="EF-hand" evidence="3">
    <location>
        <begin position="665"/>
        <end position="700"/>
    </location>
</feature>
<feature type="transmembrane region" description="Helical" evidence="2">
    <location>
        <begin position="167"/>
        <end position="189"/>
    </location>
</feature>
<evidence type="ECO:0000313" key="4">
    <source>
        <dbReference type="EMBL" id="KFF41613.1"/>
    </source>
</evidence>
<keyword evidence="2" id="KW-0812">Transmembrane</keyword>
<protein>
    <submittedName>
        <fullName evidence="4">Ca2+-binding protein (EF-Hand superfamily)</fullName>
    </submittedName>
</protein>
<sequence length="812" mass="93544">MFARIPERQMHYVRWVLAIGWLVLILSLFWDPVSPWFTQPENTWSPFALDYTVCVKLQGNCIEEEPYAMGAALFWGWIVPTGIVALLVGGHELWRRICPLSFLSQIPRALGWQRHRRRVDVITGKTRVEVARVDKNSWLGRNHLYLQLVLFYIGITLRILFVNSDRLLLGLFLVATILSAISVGFLFGGKSWCQYFCPMSPVQKIFAEPRGLLNSTAHQGEGERKLVTQSMCRTTNSEGVETSSCVACKTPCIDIDAERTYWENITKPEQQWLHYGYFGLTVGFFVYFYLFAGNWEYYFAGVYTHEDQVADLFRPGLYIFNTPIPIPKLVAAPLVIAAFGLVAYLLGRFIEKRYKAYLFRHHKLVNNEIVRHRMFALGTFIIYNFFFVFGGRTAVRLLPASLEYLFPVVMAIVSSLWLYRTWPRNPYLYQRESLAGRLRKQLGRLKLDVSQFLEGRSLDDLHADEVYVLAKILPGFDKEKRLQAYKGIVRETLAEGYVNAATSLGMFEQVRLELNISDKEHDLVLTEIEVENPSIHEVRDDKNREDWLRQESYRQSLFDTIVEASKDHPHQAIILSLYDIMIGKKGFESFNDVLSKLSAKELKMVEDIREEYSITPEEEQDILTNSNPHHLWKTMAYTLSAIEHIDAIAQGKEGVACNVGPIDETQMVFYQQAFKKFDKDGNNTLSMAELHALLRAVGRSYSSERLQEVMDMMTGRRGSEDLTFSEFTSLMHCSLTNTQEEAMLQRFRFFDMDGSGNISLEELRLCLRDIDTGLSDSQIEQMLKIADTSGDHELSYDEFCKIFGQFKTTVNL</sequence>
<dbReference type="InterPro" id="IPR011992">
    <property type="entry name" value="EF-hand-dom_pair"/>
</dbReference>